<evidence type="ECO:0000313" key="2">
    <source>
        <dbReference type="Proteomes" id="UP000615446"/>
    </source>
</evidence>
<dbReference type="OrthoDB" id="2303713at2759"/>
<dbReference type="Gene3D" id="3.40.50.300">
    <property type="entry name" value="P-loop containing nucleotide triphosphate hydrolases"/>
    <property type="match status" value="1"/>
</dbReference>
<organism evidence="1 2">
    <name type="scientific">Rhizophagus clarus</name>
    <dbReference type="NCBI Taxonomy" id="94130"/>
    <lineage>
        <taxon>Eukaryota</taxon>
        <taxon>Fungi</taxon>
        <taxon>Fungi incertae sedis</taxon>
        <taxon>Mucoromycota</taxon>
        <taxon>Glomeromycotina</taxon>
        <taxon>Glomeromycetes</taxon>
        <taxon>Glomerales</taxon>
        <taxon>Glomeraceae</taxon>
        <taxon>Rhizophagus</taxon>
    </lineage>
</organism>
<name>A0A8H3L4B3_9GLOM</name>
<gene>
    <name evidence="1" type="ORF">RCL2_000590400</name>
</gene>
<comment type="caution">
    <text evidence="1">The sequence shown here is derived from an EMBL/GenBank/DDBJ whole genome shotgun (WGS) entry which is preliminary data.</text>
</comment>
<dbReference type="InterPro" id="IPR027417">
    <property type="entry name" value="P-loop_NTPase"/>
</dbReference>
<dbReference type="AlphaFoldDB" id="A0A8H3L4B3"/>
<reference evidence="1" key="1">
    <citation type="submission" date="2019-10" db="EMBL/GenBank/DDBJ databases">
        <title>Conservation and host-specific expression of non-tandemly repeated heterogenous ribosome RNA gene in arbuscular mycorrhizal fungi.</title>
        <authorList>
            <person name="Maeda T."/>
            <person name="Kobayashi Y."/>
            <person name="Nakagawa T."/>
            <person name="Ezawa T."/>
            <person name="Yamaguchi K."/>
            <person name="Bino T."/>
            <person name="Nishimoto Y."/>
            <person name="Shigenobu S."/>
            <person name="Kawaguchi M."/>
        </authorList>
    </citation>
    <scope>NUCLEOTIDE SEQUENCE</scope>
    <source>
        <strain evidence="1">HR1</strain>
    </source>
</reference>
<proteinExistence type="predicted"/>
<dbReference type="SUPFAM" id="SSF52540">
    <property type="entry name" value="P-loop containing nucleoside triphosphate hydrolases"/>
    <property type="match status" value="1"/>
</dbReference>
<dbReference type="EMBL" id="BLAL01000040">
    <property type="protein sequence ID" value="GES78586.1"/>
    <property type="molecule type" value="Genomic_DNA"/>
</dbReference>
<dbReference type="Proteomes" id="UP000615446">
    <property type="component" value="Unassembled WGS sequence"/>
</dbReference>
<sequence>MTNIYDIIDSLNLGEAKTDKIKINLINNHEKEGRLLLALANKNDDAKMRFLEGFLKDIPGPTKKRRIEDWESYKVSDDQYIQLPSQIVRMLNSSEFVPDPRINFAPIMNLQNGQYFTLPNFSQEPKHFAEGYLGRDLYVTNQMINMWNCLSGDSSHSIKRVLSGPMGVGKSYFALYLAARAYAEGWMLLYIADAAILDQPTMVKSSDEICKHFLALNKDILTVADLELLIENVTESNDPVTVTCVSNIFTNMLQQEKRKTLLVVDEHGVLFDIDPPTPDRLPNLVPLKRLTFWEGKKQGHVNIDESLESFRENRRDEFLKCARNYVETLNAASETDYRRNLSNMFLKSSVIYNSVSFDWKFLDTGLVYRFKNEHNYVMCKPLCPAALDALLDIYRTFPIPRDVSVASLRNGQLTGDNFEEVLFQQLLNHRNIIFKATDLNGDRTTDVHIQFKHFIILEKDQLAPEPQHNQSLVRGFARYPRFDFIVGRTFIQVSVSPFDQHNRDSTDITKAFEPYCNYLKNQIEIYLDAMFGGRHTAKLENGRFDVRKNGDPVPDFRIVYMRGSSGTPKHARLVKKYKDLAFIDYDEIRDKLFGDFLRS</sequence>
<accession>A0A8H3L4B3</accession>
<evidence type="ECO:0000313" key="1">
    <source>
        <dbReference type="EMBL" id="GES78586.1"/>
    </source>
</evidence>
<protein>
    <submittedName>
        <fullName evidence="1">Uncharacterized protein</fullName>
    </submittedName>
</protein>